<gene>
    <name evidence="1" type="ORF">IHE45_18G104000</name>
</gene>
<reference evidence="2" key="1">
    <citation type="journal article" date="2022" name="Nat. Commun.">
        <title>Chromosome evolution and the genetic basis of agronomically important traits in greater yam.</title>
        <authorList>
            <person name="Bredeson J.V."/>
            <person name="Lyons J.B."/>
            <person name="Oniyinde I.O."/>
            <person name="Okereke N.R."/>
            <person name="Kolade O."/>
            <person name="Nnabue I."/>
            <person name="Nwadili C.O."/>
            <person name="Hribova E."/>
            <person name="Parker M."/>
            <person name="Nwogha J."/>
            <person name="Shu S."/>
            <person name="Carlson J."/>
            <person name="Kariba R."/>
            <person name="Muthemba S."/>
            <person name="Knop K."/>
            <person name="Barton G.J."/>
            <person name="Sherwood A.V."/>
            <person name="Lopez-Montes A."/>
            <person name="Asiedu R."/>
            <person name="Jamnadass R."/>
            <person name="Muchugi A."/>
            <person name="Goodstein D."/>
            <person name="Egesi C.N."/>
            <person name="Featherston J."/>
            <person name="Asfaw A."/>
            <person name="Simpson G.G."/>
            <person name="Dolezel J."/>
            <person name="Hendre P.S."/>
            <person name="Van Deynze A."/>
            <person name="Kumar P.L."/>
            <person name="Obidiegwu J.E."/>
            <person name="Bhattacharjee R."/>
            <person name="Rokhsar D.S."/>
        </authorList>
    </citation>
    <scope>NUCLEOTIDE SEQUENCE [LARGE SCALE GENOMIC DNA]</scope>
    <source>
        <strain evidence="2">cv. TDa95/00328</strain>
    </source>
</reference>
<proteinExistence type="predicted"/>
<organism evidence="1 2">
    <name type="scientific">Dioscorea alata</name>
    <name type="common">Purple yam</name>
    <dbReference type="NCBI Taxonomy" id="55571"/>
    <lineage>
        <taxon>Eukaryota</taxon>
        <taxon>Viridiplantae</taxon>
        <taxon>Streptophyta</taxon>
        <taxon>Embryophyta</taxon>
        <taxon>Tracheophyta</taxon>
        <taxon>Spermatophyta</taxon>
        <taxon>Magnoliopsida</taxon>
        <taxon>Liliopsida</taxon>
        <taxon>Dioscoreales</taxon>
        <taxon>Dioscoreaceae</taxon>
        <taxon>Dioscorea</taxon>
    </lineage>
</organism>
<accession>A0ACB7U971</accession>
<protein>
    <submittedName>
        <fullName evidence="1">Small auxin-up RNA protein</fullName>
    </submittedName>
</protein>
<comment type="caution">
    <text evidence="1">The sequence shown here is derived from an EMBL/GenBank/DDBJ whole genome shotgun (WGS) entry which is preliminary data.</text>
</comment>
<evidence type="ECO:0000313" key="2">
    <source>
        <dbReference type="Proteomes" id="UP000827976"/>
    </source>
</evidence>
<evidence type="ECO:0000313" key="1">
    <source>
        <dbReference type="EMBL" id="KAH7656884.1"/>
    </source>
</evidence>
<dbReference type="EMBL" id="CM037028">
    <property type="protein sequence ID" value="KAH7656884.1"/>
    <property type="molecule type" value="Genomic_DNA"/>
</dbReference>
<name>A0ACB7U971_DIOAL</name>
<keyword evidence="2" id="KW-1185">Reference proteome</keyword>
<dbReference type="Proteomes" id="UP000827976">
    <property type="component" value="Chromosome 18"/>
</dbReference>
<sequence length="125" mass="14283">MAGGGDHHHHHHQHHHHWLHLWRKRSATQRKGFVGIRVGPEGEEQRRFEVPVQYLGHPLFVGLLEDSEEAYGLHHDGPISIPCDVEHFLRVKAVIDCQMSSPCAAAAADLRRPRRHRSFAAIFGF</sequence>